<proteinExistence type="predicted"/>
<feature type="compositionally biased region" description="Low complexity" evidence="1">
    <location>
        <begin position="404"/>
        <end position="416"/>
    </location>
</feature>
<reference evidence="2 3" key="2">
    <citation type="submission" date="2015-05" db="EMBL/GenBank/DDBJ databases">
        <authorList>
            <person name="Morales-Cruz A."/>
            <person name="Amrine K.C."/>
            <person name="Cantu D."/>
        </authorList>
    </citation>
    <scope>NUCLEOTIDE SEQUENCE [LARGE SCALE GENOMIC DNA]</scope>
    <source>
        <strain evidence="2">UCRPC4</strain>
    </source>
</reference>
<dbReference type="OrthoDB" id="8436363at2759"/>
<feature type="region of interest" description="Disordered" evidence="1">
    <location>
        <begin position="938"/>
        <end position="976"/>
    </location>
</feature>
<feature type="region of interest" description="Disordered" evidence="1">
    <location>
        <begin position="1209"/>
        <end position="1236"/>
    </location>
</feature>
<dbReference type="Gene3D" id="3.80.10.10">
    <property type="entry name" value="Ribonuclease Inhibitor"/>
    <property type="match status" value="1"/>
</dbReference>
<gene>
    <name evidence="2" type="ORF">UCRPC4_g04094</name>
</gene>
<feature type="region of interest" description="Disordered" evidence="1">
    <location>
        <begin position="13"/>
        <end position="200"/>
    </location>
</feature>
<feature type="compositionally biased region" description="Basic and acidic residues" evidence="1">
    <location>
        <begin position="285"/>
        <end position="306"/>
    </location>
</feature>
<comment type="caution">
    <text evidence="2">The sequence shown here is derived from an EMBL/GenBank/DDBJ whole genome shotgun (WGS) entry which is preliminary data.</text>
</comment>
<feature type="compositionally biased region" description="Polar residues" evidence="1">
    <location>
        <begin position="124"/>
        <end position="141"/>
    </location>
</feature>
<keyword evidence="3" id="KW-1185">Reference proteome</keyword>
<reference evidence="2 3" key="1">
    <citation type="submission" date="2015-05" db="EMBL/GenBank/DDBJ databases">
        <title>Distinctive expansion of gene families associated with plant cell wall degradation and secondary metabolism in the genomes of grapevine trunk pathogens.</title>
        <authorList>
            <person name="Lawrence D.P."/>
            <person name="Travadon R."/>
            <person name="Rolshausen P.E."/>
            <person name="Baumgartner K."/>
        </authorList>
    </citation>
    <scope>NUCLEOTIDE SEQUENCE [LARGE SCALE GENOMIC DNA]</scope>
    <source>
        <strain evidence="2">UCRPC4</strain>
    </source>
</reference>
<dbReference type="InterPro" id="IPR032675">
    <property type="entry name" value="LRR_dom_sf"/>
</dbReference>
<evidence type="ECO:0000256" key="1">
    <source>
        <dbReference type="SAM" id="MobiDB-lite"/>
    </source>
</evidence>
<evidence type="ECO:0000313" key="3">
    <source>
        <dbReference type="Proteomes" id="UP000053317"/>
    </source>
</evidence>
<name>A0A0G2EEY1_PHACM</name>
<protein>
    <submittedName>
        <fullName evidence="2">Putative cell wall biogenesis protein mhp1</fullName>
    </submittedName>
</protein>
<feature type="compositionally biased region" description="Polar residues" evidence="1">
    <location>
        <begin position="104"/>
        <end position="117"/>
    </location>
</feature>
<organism evidence="2 3">
    <name type="scientific">Phaeomoniella chlamydospora</name>
    <name type="common">Phaeoacremonium chlamydosporum</name>
    <dbReference type="NCBI Taxonomy" id="158046"/>
    <lineage>
        <taxon>Eukaryota</taxon>
        <taxon>Fungi</taxon>
        <taxon>Dikarya</taxon>
        <taxon>Ascomycota</taxon>
        <taxon>Pezizomycotina</taxon>
        <taxon>Eurotiomycetes</taxon>
        <taxon>Chaetothyriomycetidae</taxon>
        <taxon>Phaeomoniellales</taxon>
        <taxon>Phaeomoniellaceae</taxon>
        <taxon>Phaeomoniella</taxon>
    </lineage>
</organism>
<feature type="compositionally biased region" description="Basic and acidic residues" evidence="1">
    <location>
        <begin position="940"/>
        <end position="950"/>
    </location>
</feature>
<feature type="region of interest" description="Disordered" evidence="1">
    <location>
        <begin position="285"/>
        <end position="426"/>
    </location>
</feature>
<dbReference type="Proteomes" id="UP000053317">
    <property type="component" value="Unassembled WGS sequence"/>
</dbReference>
<feature type="region of interest" description="Disordered" evidence="1">
    <location>
        <begin position="869"/>
        <end position="889"/>
    </location>
</feature>
<sequence length="1236" mass="134861">MLRYYAFADYAQRLKPHAPSNRSDDPPPPTSSSAQHKAENVTESIAANAKAIDNADKRNGTQNFQAQGSIAQLGTSPKQHHALKRPHLRPRISNGTMDKVAQDGNGTASPASDQGQARSPGASRRNSWISNLSSKFSSVQNSPPPTPSFDQSSNQKKPPPSPKAEAANPFNTLAQPVTTKDERAVETTPPSSRPQGSSFLSSALRRLSSSGSGGLGRLAGSGTTVQRRVLNVDHNRERCRVPDLEKTKLKRVSFCVDVEIAGYARYDGGDENKPSLPNANLGMLEREVSNKKKRDTKEAKVKDKGEGATLKDPGAAVQEKETNGIIQANQEDVGTTESPKPEGVAVDGELSTSPPTAEPASTKKKEKKKRSEAERKERKEKKRRLAEANGDVPLELTREEEESSSGATSPGTSTPPNGKPQTRPTLDPLRIYKRCAQLRETPALKKILDQISAPSCTLSEAPGTVAVLDLTGVWVKMPDIVTLGDWLAIVPVRKLILENCGLTDEAVRVILSGLLACKTPEQARHNRKLVKKCEVIDSQELLGVIEKVSLKENPKITRAGWEHIGLFMHLSRSLKAIDLSGIPFPKPNARMNSKTNGAQNDTSEPLCSIISKGLAQRYGGNRLEELIMGQCSLSARNVSNIVDGAIACGLRRLGLAENNLTSEAIEHVVRYLKSGLCEGLDLGGNYLHGELQPLADALDNQNPLVALSLAACDVNTTDLSAILPSVARLENFRFIDLSQNRDMFASQPNALSLLRRYLPQIRLLKRIHLNDVDLTPDDTIGLAEILPECKALAHVSILENPKLVTVADSKDRASQEEAMAVYTSLMTAVRCSQSIVAIDIEPPHANSNEVVKAVASQILAFSLRNLERLPLTPNDGETPAPTSSNELGKSAPEVLLHLVGHMEGYEGNADEDATAPGEDYYISATGVVKALGVCLGTADHSSRRPSRDHSPAPSGTATPRIPSKPIVHKKPKDMSRELLETARKIKTRLRPAMIKEDREGNDYNYRRLQFLHTTLERIIQRFEDEYPETRSVPISRPTSHKDTADSSSITSSFAEPSALSVIDDPLARVVSNDDHASVEHEDSYSIKLSRTSSNTSLRTRALTSEEGRMHRFGQQIRREILKPEGLDYAHGTDENSVDPPHLALLRSKLSTLQGDQLRDEVIEKGYEKVVEELGANAEELAQLEKEDPEGFQKLKEAHFVALKNQKLTTESMNCDGHAEKELDESSEPASKDQQAS</sequence>
<feature type="compositionally biased region" description="Polar residues" evidence="1">
    <location>
        <begin position="60"/>
        <end position="77"/>
    </location>
</feature>
<feature type="region of interest" description="Disordered" evidence="1">
    <location>
        <begin position="1028"/>
        <end position="1052"/>
    </location>
</feature>
<dbReference type="SMART" id="SM00368">
    <property type="entry name" value="LRR_RI"/>
    <property type="match status" value="3"/>
</dbReference>
<dbReference type="AlphaFoldDB" id="A0A0G2EEY1"/>
<dbReference type="EMBL" id="LCWF01000093">
    <property type="protein sequence ID" value="KKY20821.1"/>
    <property type="molecule type" value="Genomic_DNA"/>
</dbReference>
<feature type="compositionally biased region" description="Polar residues" evidence="1">
    <location>
        <begin position="1227"/>
        <end position="1236"/>
    </location>
</feature>
<feature type="compositionally biased region" description="Basic residues" evidence="1">
    <location>
        <begin position="78"/>
        <end position="90"/>
    </location>
</feature>
<feature type="compositionally biased region" description="Polar residues" evidence="1">
    <location>
        <begin position="324"/>
        <end position="338"/>
    </location>
</feature>
<evidence type="ECO:0000313" key="2">
    <source>
        <dbReference type="EMBL" id="KKY20821.1"/>
    </source>
</evidence>
<dbReference type="SUPFAM" id="SSF52047">
    <property type="entry name" value="RNI-like"/>
    <property type="match status" value="1"/>
</dbReference>
<accession>A0A0G2EEY1</accession>